<keyword evidence="1" id="KW-0238">DNA-binding</keyword>
<dbReference type="PROSITE" id="PS50043">
    <property type="entry name" value="HTH_LUXR_2"/>
    <property type="match status" value="1"/>
</dbReference>
<evidence type="ECO:0000256" key="1">
    <source>
        <dbReference type="ARBA" id="ARBA00023125"/>
    </source>
</evidence>
<dbReference type="GO" id="GO:0006355">
    <property type="term" value="P:regulation of DNA-templated transcription"/>
    <property type="evidence" value="ECO:0007669"/>
    <property type="project" value="InterPro"/>
</dbReference>
<dbReference type="EMBL" id="AGTR01000016">
    <property type="protein sequence ID" value="EHJ05590.1"/>
    <property type="molecule type" value="Genomic_DNA"/>
</dbReference>
<feature type="domain" description="HTH luxR-type" evidence="2">
    <location>
        <begin position="137"/>
        <end position="202"/>
    </location>
</feature>
<evidence type="ECO:0000313" key="4">
    <source>
        <dbReference type="Proteomes" id="UP000003208"/>
    </source>
</evidence>
<dbReference type="Gene3D" id="3.40.50.2300">
    <property type="match status" value="1"/>
</dbReference>
<dbReference type="InterPro" id="IPR000792">
    <property type="entry name" value="Tscrpt_reg_LuxR_C"/>
</dbReference>
<dbReference type="RefSeq" id="WP_008170915.1">
    <property type="nucleotide sequence ID" value="NZ_AGTR01000016.1"/>
</dbReference>
<evidence type="ECO:0000259" key="2">
    <source>
        <dbReference type="PROSITE" id="PS50043"/>
    </source>
</evidence>
<reference evidence="3 4" key="1">
    <citation type="journal article" date="2012" name="J. Bacteriol.">
        <title>Genome sequence of deep-sea manganese-oxidizing bacterium Marinobacter manganoxydans MnI7-9.</title>
        <authorList>
            <person name="Wang H."/>
            <person name="Li H."/>
            <person name="Shao Z."/>
            <person name="Liao S."/>
            <person name="Johnstone L."/>
            <person name="Rensing C."/>
            <person name="Wang G."/>
        </authorList>
    </citation>
    <scope>NUCLEOTIDE SEQUENCE [LARGE SCALE GENOMIC DNA]</scope>
    <source>
        <strain evidence="3 4">MnI7-9</strain>
    </source>
</reference>
<sequence length="211" mass="23239">MSLSLLLYDRRFAPLDHWHRVLPEAHPREASECVTAPQHGALLWLSTDVADWQATSQRWSDAGSRVLILTRLPDPSEMNRALACGARAYLPALANTQVVRQAAEVVSSGGLWFPEDLLGSLLRLVSGALEQSGRQRTEADLSMLTGREQQVARYAAKGDSNRLIAESLGITERTVKEHMGSVFRKLGVKDRMQLMLLVTGQRPAGGGENVR</sequence>
<dbReference type="PANTHER" id="PTHR43214:SF38">
    <property type="entry name" value="NITRATE_NITRITE RESPONSE REGULATOR PROTEIN NARL"/>
    <property type="match status" value="1"/>
</dbReference>
<dbReference type="PATRIC" id="fig|1094979.3.peg.913"/>
<accession>G6YQ84</accession>
<dbReference type="AlphaFoldDB" id="G6YQ84"/>
<evidence type="ECO:0000313" key="3">
    <source>
        <dbReference type="EMBL" id="EHJ05590.1"/>
    </source>
</evidence>
<dbReference type="SUPFAM" id="SSF46894">
    <property type="entry name" value="C-terminal effector domain of the bipartite response regulators"/>
    <property type="match status" value="1"/>
</dbReference>
<name>G6YQ84_9GAMM</name>
<dbReference type="Proteomes" id="UP000003208">
    <property type="component" value="Unassembled WGS sequence"/>
</dbReference>
<dbReference type="PANTHER" id="PTHR43214">
    <property type="entry name" value="TWO-COMPONENT RESPONSE REGULATOR"/>
    <property type="match status" value="1"/>
</dbReference>
<proteinExistence type="predicted"/>
<dbReference type="Pfam" id="PF00196">
    <property type="entry name" value="GerE"/>
    <property type="match status" value="1"/>
</dbReference>
<organism evidence="3 4">
    <name type="scientific">Marinobacter manganoxydans MnI7-9</name>
    <dbReference type="NCBI Taxonomy" id="1094979"/>
    <lineage>
        <taxon>Bacteria</taxon>
        <taxon>Pseudomonadati</taxon>
        <taxon>Pseudomonadota</taxon>
        <taxon>Gammaproteobacteria</taxon>
        <taxon>Pseudomonadales</taxon>
        <taxon>Marinobacteraceae</taxon>
        <taxon>Marinobacter</taxon>
    </lineage>
</organism>
<dbReference type="GO" id="GO:0003677">
    <property type="term" value="F:DNA binding"/>
    <property type="evidence" value="ECO:0007669"/>
    <property type="project" value="UniProtKB-KW"/>
</dbReference>
<dbReference type="PRINTS" id="PR00038">
    <property type="entry name" value="HTHLUXR"/>
</dbReference>
<dbReference type="CDD" id="cd06170">
    <property type="entry name" value="LuxR_C_like"/>
    <property type="match status" value="1"/>
</dbReference>
<protein>
    <submittedName>
        <fullName evidence="3">LuxR family transcriptional regulator</fullName>
    </submittedName>
</protein>
<dbReference type="InterPro" id="IPR016032">
    <property type="entry name" value="Sig_transdc_resp-reg_C-effctor"/>
</dbReference>
<dbReference type="SMART" id="SM00421">
    <property type="entry name" value="HTH_LUXR"/>
    <property type="match status" value="1"/>
</dbReference>
<keyword evidence="4" id="KW-1185">Reference proteome</keyword>
<dbReference type="InterPro" id="IPR039420">
    <property type="entry name" value="WalR-like"/>
</dbReference>
<gene>
    <name evidence="3" type="ORF">KYE_04766</name>
</gene>
<dbReference type="PROSITE" id="PS00622">
    <property type="entry name" value="HTH_LUXR_1"/>
    <property type="match status" value="1"/>
</dbReference>